<dbReference type="SUPFAM" id="SSF52540">
    <property type="entry name" value="P-loop containing nucleoside triphosphate hydrolases"/>
    <property type="match status" value="1"/>
</dbReference>
<dbReference type="EMBL" id="JACGCI010000030">
    <property type="protein sequence ID" value="KAF6755298.1"/>
    <property type="molecule type" value="Genomic_DNA"/>
</dbReference>
<protein>
    <recommendedName>
        <fullName evidence="2">Nephrocystin 3-like N-terminal domain-containing protein</fullName>
    </recommendedName>
</protein>
<feature type="non-terminal residue" evidence="3">
    <location>
        <position position="1"/>
    </location>
</feature>
<evidence type="ECO:0000313" key="3">
    <source>
        <dbReference type="EMBL" id="KAF6755298.1"/>
    </source>
</evidence>
<organism evidence="3 4">
    <name type="scientific">Ephemerocybe angulata</name>
    <dbReference type="NCBI Taxonomy" id="980116"/>
    <lineage>
        <taxon>Eukaryota</taxon>
        <taxon>Fungi</taxon>
        <taxon>Dikarya</taxon>
        <taxon>Basidiomycota</taxon>
        <taxon>Agaricomycotina</taxon>
        <taxon>Agaricomycetes</taxon>
        <taxon>Agaricomycetidae</taxon>
        <taxon>Agaricales</taxon>
        <taxon>Agaricineae</taxon>
        <taxon>Psathyrellaceae</taxon>
        <taxon>Ephemerocybe</taxon>
    </lineage>
</organism>
<dbReference type="Proteomes" id="UP000521943">
    <property type="component" value="Unassembled WGS sequence"/>
</dbReference>
<evidence type="ECO:0000256" key="1">
    <source>
        <dbReference type="ARBA" id="ARBA00022737"/>
    </source>
</evidence>
<comment type="caution">
    <text evidence="3">The sequence shown here is derived from an EMBL/GenBank/DDBJ whole genome shotgun (WGS) entry which is preliminary data.</text>
</comment>
<evidence type="ECO:0000259" key="2">
    <source>
        <dbReference type="Pfam" id="PF24883"/>
    </source>
</evidence>
<dbReference type="AlphaFoldDB" id="A0A8H6M4G7"/>
<name>A0A8H6M4G7_9AGAR</name>
<accession>A0A8H6M4G7</accession>
<keyword evidence="4" id="KW-1185">Reference proteome</keyword>
<dbReference type="InterPro" id="IPR056884">
    <property type="entry name" value="NPHP3-like_N"/>
</dbReference>
<dbReference type="Pfam" id="PF24883">
    <property type="entry name" value="NPHP3_N"/>
    <property type="match status" value="1"/>
</dbReference>
<keyword evidence="1" id="KW-0677">Repeat</keyword>
<gene>
    <name evidence="3" type="ORF">DFP72DRAFT_782643</name>
</gene>
<feature type="non-terminal residue" evidence="3">
    <location>
        <position position="80"/>
    </location>
</feature>
<reference evidence="3 4" key="1">
    <citation type="submission" date="2020-07" db="EMBL/GenBank/DDBJ databases">
        <title>Comparative genomics of pyrophilous fungi reveals a link between fire events and developmental genes.</title>
        <authorList>
            <consortium name="DOE Joint Genome Institute"/>
            <person name="Steindorff A.S."/>
            <person name="Carver A."/>
            <person name="Calhoun S."/>
            <person name="Stillman K."/>
            <person name="Liu H."/>
            <person name="Lipzen A."/>
            <person name="Pangilinan J."/>
            <person name="Labutti K."/>
            <person name="Bruns T.D."/>
            <person name="Grigoriev I.V."/>
        </authorList>
    </citation>
    <scope>NUCLEOTIDE SEQUENCE [LARGE SCALE GENOMIC DNA]</scope>
    <source>
        <strain evidence="3 4">CBS 144469</strain>
    </source>
</reference>
<dbReference type="OrthoDB" id="5106486at2759"/>
<evidence type="ECO:0000313" key="4">
    <source>
        <dbReference type="Proteomes" id="UP000521943"/>
    </source>
</evidence>
<dbReference type="InterPro" id="IPR027417">
    <property type="entry name" value="P-loop_NTPase"/>
</dbReference>
<feature type="domain" description="Nephrocystin 3-like N-terminal" evidence="2">
    <location>
        <begin position="25"/>
        <end position="79"/>
    </location>
</feature>
<dbReference type="Gene3D" id="3.40.50.300">
    <property type="entry name" value="P-loop containing nucleotide triphosphate hydrolases"/>
    <property type="match status" value="1"/>
</dbReference>
<proteinExistence type="predicted"/>
<sequence length="80" mass="8604">GAVHDSKERCDAPKCMSETRVAVQDEILSWITDGHMDADPKRILWVTGPAGTGKTAILGSIAERCKADGTLAATFFISKR</sequence>